<dbReference type="PATRIC" id="fig|1246955.3.peg.768"/>
<gene>
    <name evidence="1" type="primary">MCYN0847</name>
    <name evidence="1" type="ordered locus">MCYN_0847</name>
</gene>
<dbReference type="STRING" id="1246955.MCYN_0847"/>
<proteinExistence type="predicted"/>
<organism evidence="1 2">
    <name type="scientific">Mycoplasmopsis cynos (strain C142)</name>
    <name type="common">Mycoplasma cynos</name>
    <dbReference type="NCBI Taxonomy" id="1246955"/>
    <lineage>
        <taxon>Bacteria</taxon>
        <taxon>Bacillati</taxon>
        <taxon>Mycoplasmatota</taxon>
        <taxon>Mycoplasmoidales</taxon>
        <taxon>Metamycoplasmataceae</taxon>
        <taxon>Mycoplasmopsis</taxon>
    </lineage>
</organism>
<accession>L0RVC4</accession>
<keyword evidence="2" id="KW-1185">Reference proteome</keyword>
<dbReference type="OrthoDB" id="398848at2"/>
<dbReference type="eggNOG" id="ENOG5031YQ1">
    <property type="taxonomic scope" value="Bacteria"/>
</dbReference>
<evidence type="ECO:0000313" key="2">
    <source>
        <dbReference type="Proteomes" id="UP000010466"/>
    </source>
</evidence>
<dbReference type="AlphaFoldDB" id="L0RVC4"/>
<dbReference type="Proteomes" id="UP000010466">
    <property type="component" value="Chromosome"/>
</dbReference>
<dbReference type="RefSeq" id="WP_015287700.1">
    <property type="nucleotide sequence ID" value="NC_019949.1"/>
</dbReference>
<dbReference type="GeneID" id="74932377"/>
<sequence>MLKIQLHNKYIRNFTGIICINVENTTKYLRKIFEYEAQGKKAFNINGIDVGIKEFTIISPLTTLDTLYNFNTKGTLNKIINEYDLNIEKLINKNYLQNVANKINKRIGWELININESPVKIFKSMYEVEGNKFIDDDLLHNFFQNAQQNEKQNIILKDFDDISVAKLLQFSNNFNIIILTNNAFNLVKSPSEVTLINFVGSDLISLENLEAENIFEYFIEEYFQKPFDCIGEDAIYTKDVMENMKKSLFLK</sequence>
<reference evidence="2" key="1">
    <citation type="journal article" date="2013" name="Genome Announc.">
        <title>Complete genome sequence of Mycoplasma cynos strain C142.</title>
        <authorList>
            <person name="Walker C.A."/>
            <person name="Mannering S.A."/>
            <person name="Shields S."/>
            <person name="Blake D.P."/>
            <person name="Brownlie J."/>
        </authorList>
    </citation>
    <scope>NUCLEOTIDE SEQUENCE [LARGE SCALE GENOMIC DNA]</scope>
    <source>
        <strain evidence="2">C142</strain>
    </source>
</reference>
<protein>
    <submittedName>
        <fullName evidence="1">Uncharacterized protein</fullName>
    </submittedName>
</protein>
<dbReference type="KEGG" id="mcy:MCYN_0847"/>
<dbReference type="HOGENOM" id="CLU_1089148_0_0_14"/>
<evidence type="ECO:0000313" key="1">
    <source>
        <dbReference type="EMBL" id="CCP24579.1"/>
    </source>
</evidence>
<name>L0RVC4_MYCC1</name>
<dbReference type="EMBL" id="HF559394">
    <property type="protein sequence ID" value="CCP24579.1"/>
    <property type="molecule type" value="Genomic_DNA"/>
</dbReference>